<feature type="compositionally biased region" description="Low complexity" evidence="9">
    <location>
        <begin position="480"/>
        <end position="497"/>
    </location>
</feature>
<dbReference type="Gene3D" id="3.90.79.10">
    <property type="entry name" value="Nucleoside Triphosphate Pyrophosphohydrolase"/>
    <property type="match status" value="1"/>
</dbReference>
<dbReference type="GO" id="GO:0140933">
    <property type="term" value="F:5'-(N(7)-methylguanosine 5'-triphospho)-[mRNA] hydrolase activity"/>
    <property type="evidence" value="ECO:0007669"/>
    <property type="project" value="InterPro"/>
</dbReference>
<feature type="compositionally biased region" description="Gly residues" evidence="9">
    <location>
        <begin position="820"/>
        <end position="834"/>
    </location>
</feature>
<comment type="caution">
    <text evidence="11">The sequence shown here is derived from an EMBL/GenBank/DDBJ whole genome shotgun (WGS) entry which is preliminary data.</text>
</comment>
<feature type="compositionally biased region" description="Polar residues" evidence="9">
    <location>
        <begin position="375"/>
        <end position="384"/>
    </location>
</feature>
<dbReference type="CDD" id="cd22265">
    <property type="entry name" value="UDM1_RNF168"/>
    <property type="match status" value="1"/>
</dbReference>
<comment type="similarity">
    <text evidence="3">Belongs to the Nudix hydrolase family. DCP2 subfamily.</text>
</comment>
<keyword evidence="8" id="KW-0464">Manganese</keyword>
<keyword evidence="6" id="KW-0378">Hydrolase</keyword>
<accession>A0A854QH60</accession>
<dbReference type="PROSITE" id="PS51462">
    <property type="entry name" value="NUDIX"/>
    <property type="match status" value="1"/>
</dbReference>
<feature type="compositionally biased region" description="Acidic residues" evidence="9">
    <location>
        <begin position="88"/>
        <end position="98"/>
    </location>
</feature>
<dbReference type="SMART" id="SM01125">
    <property type="entry name" value="DCP2"/>
    <property type="match status" value="1"/>
</dbReference>
<gene>
    <name evidence="11" type="ORF">C361_02286</name>
</gene>
<dbReference type="Proteomes" id="UP000199727">
    <property type="component" value="Unassembled WGS sequence"/>
</dbReference>
<evidence type="ECO:0000256" key="3">
    <source>
        <dbReference type="ARBA" id="ARBA00005279"/>
    </source>
</evidence>
<dbReference type="FunFam" id="3.90.79.10:FF:000003">
    <property type="entry name" value="M7GpppN-mRNA hydrolase isoform 2"/>
    <property type="match status" value="1"/>
</dbReference>
<dbReference type="GO" id="GO:0000184">
    <property type="term" value="P:nuclear-transcribed mRNA catabolic process, nonsense-mediated decay"/>
    <property type="evidence" value="ECO:0007669"/>
    <property type="project" value="InterPro"/>
</dbReference>
<dbReference type="EMBL" id="AMKT01000032">
    <property type="protein sequence ID" value="OXG24432.1"/>
    <property type="molecule type" value="Genomic_DNA"/>
</dbReference>
<dbReference type="InterPro" id="IPR020084">
    <property type="entry name" value="NUDIX_hydrolase_CS"/>
</dbReference>
<keyword evidence="5" id="KW-0479">Metal-binding</keyword>
<comment type="cofactor">
    <cofactor evidence="1">
        <name>Mn(2+)</name>
        <dbReference type="ChEBI" id="CHEBI:29035"/>
    </cofactor>
</comment>
<dbReference type="GO" id="GO:0003723">
    <property type="term" value="F:RNA binding"/>
    <property type="evidence" value="ECO:0007669"/>
    <property type="project" value="UniProtKB-KW"/>
</dbReference>
<evidence type="ECO:0000259" key="10">
    <source>
        <dbReference type="PROSITE" id="PS51462"/>
    </source>
</evidence>
<keyword evidence="4" id="KW-0963">Cytoplasm</keyword>
<sequence>MSIFGIITFAAVIINNVAAVGSLFIACSKHPSIHLHIYLLLHSSSSTAFNIAHIMSLPVHPHLHSGYYSPSSSSSPLESNSFPVVGPDPDDTTTGDDEDNMFRDMSFDEILEDLNARFLINLPKEEMNLLRVYWQAEQAHWFYEDYLRPLNPSLPSLSQRQFTRLIIESSPLYSRLVSGSTVDYESVWDEYKSYKRMVPCCGGILLNKEGDKVLLVRGWKSNAGWSFPRGKINLAESEEACAVREVEEETGFDLTGMVKPDDKIKTHINAQEVTMFIVPGIDEATEFETQTRHEIGAIEWVPLQDLPTWSGNKRGPRKTGKAKRFYNVTPFVNPLKSWMKEHGMNPYPKARQSKPTSKDPSVFHRDIQPFRFDSFTGSPSNSPVPQAPSPSHLPSRGSSALDQLFTKFIHKQEEEIMAPSRAGALGSDNNAGLERLFNGLNVLQEEEDALRLRQRQQAEEEMRKKEDDALARLLGGVGGATPQQEAPQPQLQPQPQGKTLKQTNLLAMLNQKPNGAPPAAKTQSSTQTQTQIQLHHDRLLSVISPQAPPSSLRTNVAALSGTDDAVGTRASDAGAASTTSQPGTGSANRLESKSGEIERQARARALLDMTIAGIGSSSATETRSAPTTAATMAKARIDGAQVKQLVSHPLGPMQTQSTIPPQSLPPNPPRHPYAPYPSQSSYPSHVPHLSHPAPPAHPAHTVPLSLPPHPGHEHANMNMNMYTDTTQARPPTILPPPLSMPMPMPMNQSYRPAANAPHPHLTSPQNMQGMYIGPGAPHGQSLVQVPGQGQGYYQPFPGGSPPHTQIGSQPISVSMPGPGPGVGSGPKVGAGSGIGYYNSPPVSQGQRMFPRQVNGNANGQQQQQHQHPLPMPPIHNQGLPPQTGQYNHVGQVGQSGQIGQNGQRTLPTKASFGGVQAQGQAAANVYHPVPRPPVGAAGLLAMLNGDRQSK</sequence>
<feature type="region of interest" description="Disordered" evidence="9">
    <location>
        <begin position="651"/>
        <end position="700"/>
    </location>
</feature>
<feature type="region of interest" description="Disordered" evidence="9">
    <location>
        <begin position="70"/>
        <end position="98"/>
    </location>
</feature>
<feature type="compositionally biased region" description="Low complexity" evidence="9">
    <location>
        <begin position="890"/>
        <end position="903"/>
    </location>
</feature>
<feature type="region of interest" description="Disordered" evidence="9">
    <location>
        <begin position="565"/>
        <end position="596"/>
    </location>
</feature>
<feature type="compositionally biased region" description="Pro residues" evidence="9">
    <location>
        <begin position="662"/>
        <end position="675"/>
    </location>
</feature>
<evidence type="ECO:0000256" key="7">
    <source>
        <dbReference type="ARBA" id="ARBA00022884"/>
    </source>
</evidence>
<evidence type="ECO:0000313" key="11">
    <source>
        <dbReference type="EMBL" id="OXG24432.1"/>
    </source>
</evidence>
<feature type="region of interest" description="Disordered" evidence="9">
    <location>
        <begin position="797"/>
        <end position="906"/>
    </location>
</feature>
<feature type="region of interest" description="Disordered" evidence="9">
    <location>
        <begin position="477"/>
        <end position="497"/>
    </location>
</feature>
<organism evidence="11 12">
    <name type="scientific">Cryptococcus neoformans Tu259-1</name>
    <dbReference type="NCBI Taxonomy" id="1230072"/>
    <lineage>
        <taxon>Eukaryota</taxon>
        <taxon>Fungi</taxon>
        <taxon>Dikarya</taxon>
        <taxon>Basidiomycota</taxon>
        <taxon>Agaricomycotina</taxon>
        <taxon>Tremellomycetes</taxon>
        <taxon>Tremellales</taxon>
        <taxon>Cryptococcaceae</taxon>
        <taxon>Cryptococcus</taxon>
        <taxon>Cryptococcus neoformans species complex</taxon>
    </lineage>
</organism>
<dbReference type="CDD" id="cd03672">
    <property type="entry name" value="NUDIX_Dcp2p_Nudt20"/>
    <property type="match status" value="1"/>
</dbReference>
<dbReference type="PANTHER" id="PTHR23114">
    <property type="entry name" value="M7GPPPN-MRNA HYDROLASE"/>
    <property type="match status" value="1"/>
</dbReference>
<dbReference type="InterPro" id="IPR036189">
    <property type="entry name" value="DCP2_BoxA_sf"/>
</dbReference>
<dbReference type="OrthoDB" id="18996at2759"/>
<dbReference type="InterPro" id="IPR044099">
    <property type="entry name" value="Dcp2_NUDIX"/>
</dbReference>
<feature type="region of interest" description="Disordered" evidence="9">
    <location>
        <begin position="342"/>
        <end position="398"/>
    </location>
</feature>
<dbReference type="GO" id="GO:0030145">
    <property type="term" value="F:manganese ion binding"/>
    <property type="evidence" value="ECO:0007669"/>
    <property type="project" value="InterPro"/>
</dbReference>
<evidence type="ECO:0000256" key="9">
    <source>
        <dbReference type="SAM" id="MobiDB-lite"/>
    </source>
</evidence>
<proteinExistence type="inferred from homology"/>
<dbReference type="SUPFAM" id="SSF140586">
    <property type="entry name" value="Dcp2 domain-like"/>
    <property type="match status" value="1"/>
</dbReference>
<evidence type="ECO:0000256" key="8">
    <source>
        <dbReference type="ARBA" id="ARBA00023211"/>
    </source>
</evidence>
<dbReference type="Gene3D" id="1.10.10.1050">
    <property type="entry name" value="Dcp2, box A domain"/>
    <property type="match status" value="1"/>
</dbReference>
<protein>
    <submittedName>
        <fullName evidence="11">mRNA-decapping enzyme subunit 2</fullName>
    </submittedName>
</protein>
<feature type="compositionally biased region" description="Low complexity" evidence="9">
    <location>
        <begin position="522"/>
        <end position="531"/>
    </location>
</feature>
<evidence type="ECO:0000256" key="5">
    <source>
        <dbReference type="ARBA" id="ARBA00022723"/>
    </source>
</evidence>
<dbReference type="SUPFAM" id="SSF55811">
    <property type="entry name" value="Nudix"/>
    <property type="match status" value="1"/>
</dbReference>
<evidence type="ECO:0000313" key="12">
    <source>
        <dbReference type="Proteomes" id="UP000199727"/>
    </source>
</evidence>
<dbReference type="Pfam" id="PF00293">
    <property type="entry name" value="NUDIX"/>
    <property type="match status" value="1"/>
</dbReference>
<reference evidence="11 12" key="1">
    <citation type="submission" date="2017-06" db="EMBL/GenBank/DDBJ databases">
        <title>Global population genomics of the pathogenic fungus Cryptococcus neoformans var. grubii.</title>
        <authorList>
            <person name="Cuomo C."/>
            <person name="Litvintseva A."/>
            <person name="Chen Y."/>
            <person name="Young S."/>
            <person name="Zeng Q."/>
            <person name="Chapman S."/>
            <person name="Gujja S."/>
            <person name="Saif S."/>
            <person name="Birren B."/>
        </authorList>
    </citation>
    <scope>NUCLEOTIDE SEQUENCE [LARGE SCALE GENOMIC DNA]</scope>
    <source>
        <strain evidence="11 12">Tu259-1</strain>
    </source>
</reference>
<feature type="domain" description="Nudix hydrolase" evidence="10">
    <location>
        <begin position="196"/>
        <end position="327"/>
    </location>
</feature>
<dbReference type="AlphaFoldDB" id="A0A854QH60"/>
<dbReference type="Pfam" id="PF05026">
    <property type="entry name" value="DCP2"/>
    <property type="match status" value="1"/>
</dbReference>
<evidence type="ECO:0000256" key="6">
    <source>
        <dbReference type="ARBA" id="ARBA00022801"/>
    </source>
</evidence>
<dbReference type="InterPro" id="IPR015797">
    <property type="entry name" value="NUDIX_hydrolase-like_dom_sf"/>
</dbReference>
<evidence type="ECO:0000256" key="2">
    <source>
        <dbReference type="ARBA" id="ARBA00004496"/>
    </source>
</evidence>
<feature type="compositionally biased region" description="Low complexity" evidence="9">
    <location>
        <begin position="70"/>
        <end position="87"/>
    </location>
</feature>
<dbReference type="InterPro" id="IPR007722">
    <property type="entry name" value="DCP2_BoxA"/>
</dbReference>
<dbReference type="InterPro" id="IPR000086">
    <property type="entry name" value="NUDIX_hydrolase_dom"/>
</dbReference>
<dbReference type="GO" id="GO:0000290">
    <property type="term" value="P:deadenylation-dependent decapping of nuclear-transcribed mRNA"/>
    <property type="evidence" value="ECO:0007669"/>
    <property type="project" value="InterPro"/>
</dbReference>
<dbReference type="PROSITE" id="PS00893">
    <property type="entry name" value="NUDIX_BOX"/>
    <property type="match status" value="1"/>
</dbReference>
<feature type="compositionally biased region" description="Polar residues" evidence="9">
    <location>
        <begin position="576"/>
        <end position="589"/>
    </location>
</feature>
<name>A0A854QH60_CRYNE</name>
<feature type="region of interest" description="Disordered" evidence="9">
    <location>
        <begin position="510"/>
        <end position="533"/>
    </location>
</feature>
<evidence type="ECO:0000256" key="4">
    <source>
        <dbReference type="ARBA" id="ARBA00022490"/>
    </source>
</evidence>
<comment type="subcellular location">
    <subcellularLocation>
        <location evidence="2">Cytoplasm</location>
    </subcellularLocation>
</comment>
<feature type="compositionally biased region" description="Polar residues" evidence="9">
    <location>
        <begin position="879"/>
        <end position="888"/>
    </location>
</feature>
<dbReference type="PANTHER" id="PTHR23114:SF17">
    <property type="entry name" value="M7GPPPN-MRNA HYDROLASE"/>
    <property type="match status" value="1"/>
</dbReference>
<feature type="compositionally biased region" description="Low complexity" evidence="9">
    <location>
        <begin position="676"/>
        <end position="691"/>
    </location>
</feature>
<evidence type="ECO:0000256" key="1">
    <source>
        <dbReference type="ARBA" id="ARBA00001936"/>
    </source>
</evidence>
<dbReference type="GO" id="GO:0000932">
    <property type="term" value="C:P-body"/>
    <property type="evidence" value="ECO:0007669"/>
    <property type="project" value="TreeGrafter"/>
</dbReference>
<keyword evidence="7" id="KW-0694">RNA-binding</keyword>